<gene>
    <name evidence="7" type="ORF">EGI31_07885</name>
</gene>
<reference evidence="7 8" key="1">
    <citation type="submission" date="2018-11" db="EMBL/GenBank/DDBJ databases">
        <title>Novel bacteria species description.</title>
        <authorList>
            <person name="Han J.-H."/>
        </authorList>
    </citation>
    <scope>NUCLEOTIDE SEQUENCE [LARGE SCALE GENOMIC DNA]</scope>
    <source>
        <strain evidence="7 8">KCTC23259</strain>
    </source>
</reference>
<dbReference type="PIRSF" id="PIRSF000137">
    <property type="entry name" value="Alcohol_oxidase"/>
    <property type="match status" value="1"/>
</dbReference>
<dbReference type="PANTHER" id="PTHR11552:SF147">
    <property type="entry name" value="CHOLINE DEHYDROGENASE, MITOCHONDRIAL"/>
    <property type="match status" value="1"/>
</dbReference>
<dbReference type="GO" id="GO:0016614">
    <property type="term" value="F:oxidoreductase activity, acting on CH-OH group of donors"/>
    <property type="evidence" value="ECO:0007669"/>
    <property type="project" value="InterPro"/>
</dbReference>
<dbReference type="Gene3D" id="3.50.50.60">
    <property type="entry name" value="FAD/NAD(P)-binding domain"/>
    <property type="match status" value="1"/>
</dbReference>
<dbReference type="EMBL" id="RJUF01000016">
    <property type="protein sequence ID" value="MCP9762874.1"/>
    <property type="molecule type" value="Genomic_DNA"/>
</dbReference>
<sequence length="533" mass="58988">MTFDYIIVGAGSAGCVLANRLSKNPENSVLLIEAGGKDTKMEIHIPAGYAKLHRSEVDWGYYTEPQEHILNRKIYLPRGKVMGGSSSTNAMAYVRGNKEDYNDWAKLGNKGWAYDDILPFFKKSENNQDIQNDYHGTSGELNVEFSKNFKTPFSEAFVKGCMEAGFKQNPDYNGENQAGTGLFQFSIKDGKRHSAVDAYINPIKHRKNLTILTNTRIEKVLIEKDKAVGVEVTNKSTGIYKASKEVIISTGSFVSPQILMLSGIGDKDELKVHGIECKKHLLGVGKNLQDHLFYAISALTNTQEGQNHHLKPLNQLKDLVQYLLFKKGIFTIGPLEAIAFGSTSLSPERVDYQFHFASLHLGDDYSCDVYDIKTFPTVDGVSILPTLLRPKSRGFVSLSSKNAKDAPIIQPNFLSHEDDRKVLIEGGKKALEVFQTKAFSKHVEKIITPPLGKSDEAIWDHIQKQVETVYHPVGTCKMGNDEMAVVDSTLKVHGIENLRVVDASIMPTLVSGNTNAPVYMIAEKAASMILGGQ</sequence>
<evidence type="ECO:0000256" key="3">
    <source>
        <dbReference type="ARBA" id="ARBA00022630"/>
    </source>
</evidence>
<name>A0AAE3H0S1_9BACT</name>
<keyword evidence="4 5" id="KW-0274">FAD</keyword>
<dbReference type="InterPro" id="IPR000172">
    <property type="entry name" value="GMC_OxRdtase_N"/>
</dbReference>
<dbReference type="GO" id="GO:0050660">
    <property type="term" value="F:flavin adenine dinucleotide binding"/>
    <property type="evidence" value="ECO:0007669"/>
    <property type="project" value="InterPro"/>
</dbReference>
<dbReference type="Proteomes" id="UP001204144">
    <property type="component" value="Unassembled WGS sequence"/>
</dbReference>
<dbReference type="SUPFAM" id="SSF51905">
    <property type="entry name" value="FAD/NAD(P)-binding domain"/>
    <property type="match status" value="1"/>
</dbReference>
<comment type="caution">
    <text evidence="7">The sequence shown here is derived from an EMBL/GenBank/DDBJ whole genome shotgun (WGS) entry which is preliminary data.</text>
</comment>
<evidence type="ECO:0000313" key="8">
    <source>
        <dbReference type="Proteomes" id="UP001204144"/>
    </source>
</evidence>
<evidence type="ECO:0000256" key="1">
    <source>
        <dbReference type="ARBA" id="ARBA00001974"/>
    </source>
</evidence>
<evidence type="ECO:0000256" key="4">
    <source>
        <dbReference type="ARBA" id="ARBA00022827"/>
    </source>
</evidence>
<protein>
    <submittedName>
        <fullName evidence="7">Choline dehydrogenase</fullName>
    </submittedName>
</protein>
<evidence type="ECO:0000313" key="7">
    <source>
        <dbReference type="EMBL" id="MCP9762874.1"/>
    </source>
</evidence>
<dbReference type="InterPro" id="IPR036188">
    <property type="entry name" value="FAD/NAD-bd_sf"/>
</dbReference>
<dbReference type="PANTHER" id="PTHR11552">
    <property type="entry name" value="GLUCOSE-METHANOL-CHOLINE GMC OXIDOREDUCTASE"/>
    <property type="match status" value="1"/>
</dbReference>
<evidence type="ECO:0000256" key="5">
    <source>
        <dbReference type="PIRSR" id="PIRSR000137-2"/>
    </source>
</evidence>
<accession>A0AAE3H0S1</accession>
<keyword evidence="8" id="KW-1185">Reference proteome</keyword>
<dbReference type="InterPro" id="IPR007867">
    <property type="entry name" value="GMC_OxRtase_C"/>
</dbReference>
<dbReference type="AlphaFoldDB" id="A0AAE3H0S1"/>
<dbReference type="RefSeq" id="WP_255036655.1">
    <property type="nucleotide sequence ID" value="NZ_RJUF01000016.1"/>
</dbReference>
<comment type="similarity">
    <text evidence="2">Belongs to the GMC oxidoreductase family.</text>
</comment>
<dbReference type="SUPFAM" id="SSF54373">
    <property type="entry name" value="FAD-linked reductases, C-terminal domain"/>
    <property type="match status" value="1"/>
</dbReference>
<dbReference type="Pfam" id="PF00732">
    <property type="entry name" value="GMC_oxred_N"/>
    <property type="match status" value="1"/>
</dbReference>
<dbReference type="Pfam" id="PF05199">
    <property type="entry name" value="GMC_oxred_C"/>
    <property type="match status" value="1"/>
</dbReference>
<keyword evidence="3" id="KW-0285">Flavoprotein</keyword>
<evidence type="ECO:0000259" key="6">
    <source>
        <dbReference type="PROSITE" id="PS00624"/>
    </source>
</evidence>
<dbReference type="InterPro" id="IPR012132">
    <property type="entry name" value="GMC_OxRdtase"/>
</dbReference>
<feature type="binding site" evidence="5">
    <location>
        <position position="81"/>
    </location>
    <ligand>
        <name>FAD</name>
        <dbReference type="ChEBI" id="CHEBI:57692"/>
    </ligand>
</feature>
<dbReference type="PROSITE" id="PS00624">
    <property type="entry name" value="GMC_OXRED_2"/>
    <property type="match status" value="1"/>
</dbReference>
<feature type="domain" description="Glucose-methanol-choline oxidoreductase N-terminal" evidence="6">
    <location>
        <begin position="251"/>
        <end position="265"/>
    </location>
</feature>
<proteinExistence type="inferred from homology"/>
<dbReference type="Gene3D" id="3.30.560.10">
    <property type="entry name" value="Glucose Oxidase, domain 3"/>
    <property type="match status" value="1"/>
</dbReference>
<organism evidence="7 8">
    <name type="scientific">Lacihabitans soyangensis</name>
    <dbReference type="NCBI Taxonomy" id="869394"/>
    <lineage>
        <taxon>Bacteria</taxon>
        <taxon>Pseudomonadati</taxon>
        <taxon>Bacteroidota</taxon>
        <taxon>Cytophagia</taxon>
        <taxon>Cytophagales</taxon>
        <taxon>Leadbetterellaceae</taxon>
        <taxon>Lacihabitans</taxon>
    </lineage>
</organism>
<evidence type="ECO:0000256" key="2">
    <source>
        <dbReference type="ARBA" id="ARBA00010790"/>
    </source>
</evidence>
<comment type="cofactor">
    <cofactor evidence="1 5">
        <name>FAD</name>
        <dbReference type="ChEBI" id="CHEBI:57692"/>
    </cofactor>
</comment>